<proteinExistence type="predicted"/>
<dbReference type="InterPro" id="IPR006439">
    <property type="entry name" value="HAD-SF_hydro_IA"/>
</dbReference>
<comment type="caution">
    <text evidence="1">The sequence shown here is derived from an EMBL/GenBank/DDBJ whole genome shotgun (WGS) entry which is preliminary data.</text>
</comment>
<dbReference type="SFLD" id="SFLDS00003">
    <property type="entry name" value="Haloacid_Dehalogenase"/>
    <property type="match status" value="1"/>
</dbReference>
<dbReference type="SFLD" id="SFLDG01129">
    <property type="entry name" value="C1.5:_HAD__Beta-PGM__Phosphata"/>
    <property type="match status" value="1"/>
</dbReference>
<dbReference type="GO" id="GO:0008967">
    <property type="term" value="F:phosphoglycolate phosphatase activity"/>
    <property type="evidence" value="ECO:0007669"/>
    <property type="project" value="TreeGrafter"/>
</dbReference>
<accession>A0AAW6UBK0</accession>
<dbReference type="InterPro" id="IPR023198">
    <property type="entry name" value="PGP-like_dom2"/>
</dbReference>
<dbReference type="GO" id="GO:0006281">
    <property type="term" value="P:DNA repair"/>
    <property type="evidence" value="ECO:0007669"/>
    <property type="project" value="TreeGrafter"/>
</dbReference>
<dbReference type="SUPFAM" id="SSF56784">
    <property type="entry name" value="HAD-like"/>
    <property type="match status" value="1"/>
</dbReference>
<sequence>MKKIVIFDLDGTLSNNVNQSEIIYQRISERYNMKKLSKEEIRELKTNPGLKRLFELGIPIHKLPKMYKESREIASEFVDECSLIPGMKELLINLNDKKIKLAIVSSNSVSNINKILANNEISIFSFIEGKAKMKGKKRKIKKLLKKSGYKTNDAIYIGDEVRDVLACQPIPLEVAAVTWGFETKTKLEESNPNYIVESIDELSQLLLN</sequence>
<dbReference type="Gene3D" id="3.40.50.1000">
    <property type="entry name" value="HAD superfamily/HAD-like"/>
    <property type="match status" value="1"/>
</dbReference>
<dbReference type="AlphaFoldDB" id="A0AAW6UBK0"/>
<dbReference type="InterPro" id="IPR023214">
    <property type="entry name" value="HAD_sf"/>
</dbReference>
<dbReference type="Pfam" id="PF13419">
    <property type="entry name" value="HAD_2"/>
    <property type="match status" value="1"/>
</dbReference>
<dbReference type="PANTHER" id="PTHR43434:SF13">
    <property type="entry name" value="PHOSPHOGLYCOLATE PHOSPHATASE"/>
    <property type="match status" value="1"/>
</dbReference>
<reference evidence="1" key="1">
    <citation type="submission" date="2023-05" db="EMBL/GenBank/DDBJ databases">
        <title>Mariniplasma microaerophilum sp. nov., a novel anaerobic mollicute isolated from terrestrial mud volcano, Taman Peninsula, Russia.</title>
        <authorList>
            <person name="Khomyakova M.A."/>
            <person name="Merkel A.Y."/>
            <person name="Slobodkin A.I."/>
        </authorList>
    </citation>
    <scope>NUCLEOTIDE SEQUENCE</scope>
    <source>
        <strain evidence="1">M4Ah</strain>
    </source>
</reference>
<dbReference type="EMBL" id="JASCXW010000016">
    <property type="protein sequence ID" value="MDI6453039.1"/>
    <property type="molecule type" value="Genomic_DNA"/>
</dbReference>
<dbReference type="InterPro" id="IPR036412">
    <property type="entry name" value="HAD-like_sf"/>
</dbReference>
<evidence type="ECO:0000313" key="2">
    <source>
        <dbReference type="Proteomes" id="UP001431532"/>
    </source>
</evidence>
<dbReference type="Gene3D" id="1.10.150.240">
    <property type="entry name" value="Putative phosphatase, domain 2"/>
    <property type="match status" value="1"/>
</dbReference>
<dbReference type="RefSeq" id="WP_282839467.1">
    <property type="nucleotide sequence ID" value="NZ_JASCXW010000016.1"/>
</dbReference>
<keyword evidence="2" id="KW-1185">Reference proteome</keyword>
<gene>
    <name evidence="1" type="ORF">QJ521_05655</name>
</gene>
<name>A0AAW6UBK0_9MOLU</name>
<dbReference type="PANTHER" id="PTHR43434">
    <property type="entry name" value="PHOSPHOGLYCOLATE PHOSPHATASE"/>
    <property type="match status" value="1"/>
</dbReference>
<dbReference type="Proteomes" id="UP001431532">
    <property type="component" value="Unassembled WGS sequence"/>
</dbReference>
<dbReference type="GO" id="GO:0005829">
    <property type="term" value="C:cytosol"/>
    <property type="evidence" value="ECO:0007669"/>
    <property type="project" value="TreeGrafter"/>
</dbReference>
<evidence type="ECO:0000313" key="1">
    <source>
        <dbReference type="EMBL" id="MDI6453039.1"/>
    </source>
</evidence>
<dbReference type="InterPro" id="IPR050155">
    <property type="entry name" value="HAD-like_hydrolase_sf"/>
</dbReference>
<dbReference type="InterPro" id="IPR041492">
    <property type="entry name" value="HAD_2"/>
</dbReference>
<organism evidence="1 2">
    <name type="scientific">Peloplasma aerotolerans</name>
    <dbReference type="NCBI Taxonomy" id="3044389"/>
    <lineage>
        <taxon>Bacteria</taxon>
        <taxon>Bacillati</taxon>
        <taxon>Mycoplasmatota</taxon>
        <taxon>Mollicutes</taxon>
        <taxon>Acholeplasmatales</taxon>
        <taxon>Acholeplasmataceae</taxon>
        <taxon>Peloplasma</taxon>
    </lineage>
</organism>
<dbReference type="NCBIfam" id="TIGR01549">
    <property type="entry name" value="HAD-SF-IA-v1"/>
    <property type="match status" value="1"/>
</dbReference>
<protein>
    <submittedName>
        <fullName evidence="1">HAD-IA family hydrolase</fullName>
    </submittedName>
</protein>
<keyword evidence="1" id="KW-0378">Hydrolase</keyword>